<feature type="compositionally biased region" description="Polar residues" evidence="1">
    <location>
        <begin position="250"/>
        <end position="260"/>
    </location>
</feature>
<reference evidence="3" key="1">
    <citation type="journal article" date="2020" name="Biotechnol. Biofuels">
        <title>New insights from the biogas microbiome by comprehensive genome-resolved metagenomics of nearly 1600 species originating from multiple anaerobic digesters.</title>
        <authorList>
            <person name="Campanaro S."/>
            <person name="Treu L."/>
            <person name="Rodriguez-R L.M."/>
            <person name="Kovalovszki A."/>
            <person name="Ziels R.M."/>
            <person name="Maus I."/>
            <person name="Zhu X."/>
            <person name="Kougias P.G."/>
            <person name="Basile A."/>
            <person name="Luo G."/>
            <person name="Schluter A."/>
            <person name="Konstantinidis K.T."/>
            <person name="Angelidaki I."/>
        </authorList>
    </citation>
    <scope>NUCLEOTIDE SEQUENCE</scope>
    <source>
        <strain evidence="3">AS01afH2WH_6</strain>
    </source>
</reference>
<evidence type="ECO:0000256" key="2">
    <source>
        <dbReference type="SAM" id="Phobius"/>
    </source>
</evidence>
<feature type="transmembrane region" description="Helical" evidence="2">
    <location>
        <begin position="82"/>
        <end position="103"/>
    </location>
</feature>
<dbReference type="EMBL" id="JAAXZR010000025">
    <property type="protein sequence ID" value="NLT80142.1"/>
    <property type="molecule type" value="Genomic_DNA"/>
</dbReference>
<feature type="transmembrane region" description="Helical" evidence="2">
    <location>
        <begin position="56"/>
        <end position="76"/>
    </location>
</feature>
<dbReference type="PANTHER" id="PTHR34980">
    <property type="entry name" value="INNER MEMBRANE PROTEIN-RELATED-RELATED"/>
    <property type="match status" value="1"/>
</dbReference>
<sequence length="302" mass="32624">MSQPQMPGMPYAPAPQPQVFETPIDQPWYGIDFGKAIERFFKKYVVFSGRASKSEFWWAMLFLVLVNMAFSLLSNLTNSNGFIGFLSSAWSIAVLIPTISIGVRRLHDTNKPGLLLLLPYGLIVVGMIIAIVGGIGTFFFGLASVGGSRSAAAAAGSGVIAILFAVLLILAGFIVYVVLMCMSTDPAGARFDRAQVPAMNPMAPAAPMNAQQYPTQQPYAQAEQQQAQPYTPQTRQQPAEQQQAYPQAPSTDNTYASNPGQPYEAPTQYPDAPESQQGQSGQAAQPNQPEQGFNPPFEGPRQ</sequence>
<protein>
    <submittedName>
        <fullName evidence="3">DUF805 domain-containing protein</fullName>
    </submittedName>
</protein>
<evidence type="ECO:0000313" key="4">
    <source>
        <dbReference type="Proteomes" id="UP000767327"/>
    </source>
</evidence>
<evidence type="ECO:0000256" key="1">
    <source>
        <dbReference type="SAM" id="MobiDB-lite"/>
    </source>
</evidence>
<dbReference type="InterPro" id="IPR008523">
    <property type="entry name" value="DUF805"/>
</dbReference>
<dbReference type="PANTHER" id="PTHR34980:SF2">
    <property type="entry name" value="INNER MEMBRANE PROTEIN YHAH-RELATED"/>
    <property type="match status" value="1"/>
</dbReference>
<keyword evidence="2" id="KW-0472">Membrane</keyword>
<gene>
    <name evidence="3" type="ORF">GXW98_07660</name>
</gene>
<organism evidence="3 4">
    <name type="scientific">Bifidobacterium crudilactis</name>
    <dbReference type="NCBI Taxonomy" id="327277"/>
    <lineage>
        <taxon>Bacteria</taxon>
        <taxon>Bacillati</taxon>
        <taxon>Actinomycetota</taxon>
        <taxon>Actinomycetes</taxon>
        <taxon>Bifidobacteriales</taxon>
        <taxon>Bifidobacteriaceae</taxon>
        <taxon>Bifidobacterium</taxon>
    </lineage>
</organism>
<feature type="region of interest" description="Disordered" evidence="1">
    <location>
        <begin position="202"/>
        <end position="302"/>
    </location>
</feature>
<comment type="caution">
    <text evidence="3">The sequence shown here is derived from an EMBL/GenBank/DDBJ whole genome shotgun (WGS) entry which is preliminary data.</text>
</comment>
<reference evidence="3" key="2">
    <citation type="submission" date="2020-01" db="EMBL/GenBank/DDBJ databases">
        <authorList>
            <person name="Campanaro S."/>
        </authorList>
    </citation>
    <scope>NUCLEOTIDE SEQUENCE</scope>
    <source>
        <strain evidence="3">AS01afH2WH_6</strain>
    </source>
</reference>
<name>A0A971D0D8_9BIFI</name>
<feature type="compositionally biased region" description="Low complexity" evidence="1">
    <location>
        <begin position="275"/>
        <end position="285"/>
    </location>
</feature>
<dbReference type="Pfam" id="PF05656">
    <property type="entry name" value="DUF805"/>
    <property type="match status" value="1"/>
</dbReference>
<feature type="transmembrane region" description="Helical" evidence="2">
    <location>
        <begin position="115"/>
        <end position="140"/>
    </location>
</feature>
<dbReference type="RefSeq" id="WP_273174204.1">
    <property type="nucleotide sequence ID" value="NZ_JAAXZR010000025.1"/>
</dbReference>
<feature type="compositionally biased region" description="Low complexity" evidence="1">
    <location>
        <begin position="202"/>
        <end position="249"/>
    </location>
</feature>
<dbReference type="Proteomes" id="UP000767327">
    <property type="component" value="Unassembled WGS sequence"/>
</dbReference>
<feature type="transmembrane region" description="Helical" evidence="2">
    <location>
        <begin position="152"/>
        <end position="179"/>
    </location>
</feature>
<dbReference type="AlphaFoldDB" id="A0A971D0D8"/>
<proteinExistence type="predicted"/>
<evidence type="ECO:0000313" key="3">
    <source>
        <dbReference type="EMBL" id="NLT80142.1"/>
    </source>
</evidence>
<accession>A0A971D0D8</accession>
<dbReference type="GO" id="GO:0005886">
    <property type="term" value="C:plasma membrane"/>
    <property type="evidence" value="ECO:0007669"/>
    <property type="project" value="TreeGrafter"/>
</dbReference>
<keyword evidence="2" id="KW-0812">Transmembrane</keyword>
<keyword evidence="2" id="KW-1133">Transmembrane helix</keyword>